<evidence type="ECO:0000256" key="7">
    <source>
        <dbReference type="ARBA" id="ARBA00022679"/>
    </source>
</evidence>
<gene>
    <name evidence="12" type="ORF">F6X42_34615</name>
</gene>
<dbReference type="RefSeq" id="WP_018423142.1">
    <property type="nucleotide sequence ID" value="NZ_VZQQ01000056.1"/>
</dbReference>
<dbReference type="Proteomes" id="UP000736373">
    <property type="component" value="Unassembled WGS sequence"/>
</dbReference>
<evidence type="ECO:0000256" key="4">
    <source>
        <dbReference type="ARBA" id="ARBA00020998"/>
    </source>
</evidence>
<evidence type="ECO:0000256" key="6">
    <source>
        <dbReference type="ARBA" id="ARBA00022676"/>
    </source>
</evidence>
<sequence length="235" mass="26042">MTISLAIPSKGRLKEQTFDALAVAGLPVEQSNERKYTAGFVGRNEVEVVCFTASEIPAKLAQGVVDIGITGEDLLLESRDDWQERMEVIARLGFGRADIVVAVPQAWVDVETIADLDDVAADFHERYGRRLRIATKYRRLTQRFLSEVHGMRAYRIIESLGATEGTPATGSADAIVDVTTTGTTLRANHLKVLQNGLVLRSQACLVAARKRQREIDQNVIDEIATKLTSRRDRCF</sequence>
<evidence type="ECO:0000259" key="11">
    <source>
        <dbReference type="Pfam" id="PF01634"/>
    </source>
</evidence>
<comment type="function">
    <text evidence="9">Catalyzes the condensation of ATP and 5-phosphoribose 1-diphosphate to form N'-(5'-phosphoribosyl)-ATP (PR-ATP). Has a crucial role in the pathway because the rate of histidine biosynthesis seems to be controlled primarily by regulation of HisG enzymatic activity.</text>
</comment>
<proteinExistence type="predicted"/>
<organism evidence="12 13">
    <name type="scientific">Paraburkholderia podalyriae</name>
    <dbReference type="NCBI Taxonomy" id="1938811"/>
    <lineage>
        <taxon>Bacteria</taxon>
        <taxon>Pseudomonadati</taxon>
        <taxon>Pseudomonadota</taxon>
        <taxon>Betaproteobacteria</taxon>
        <taxon>Burkholderiales</taxon>
        <taxon>Burkholderiaceae</taxon>
        <taxon>Paraburkholderia</taxon>
    </lineage>
</organism>
<evidence type="ECO:0000313" key="12">
    <source>
        <dbReference type="EMBL" id="MBC8751481.1"/>
    </source>
</evidence>
<dbReference type="InterPro" id="IPR001348">
    <property type="entry name" value="ATP_PRibTrfase_HisG"/>
</dbReference>
<dbReference type="Pfam" id="PF01634">
    <property type="entry name" value="HisG"/>
    <property type="match status" value="1"/>
</dbReference>
<dbReference type="EMBL" id="VZQQ01000056">
    <property type="protein sequence ID" value="MBC8751481.1"/>
    <property type="molecule type" value="Genomic_DNA"/>
</dbReference>
<keyword evidence="7 12" id="KW-0808">Transferase</keyword>
<comment type="pathway">
    <text evidence="2">Amino-acid biosynthesis; L-histidine biosynthesis; L-histidine from 5-phospho-alpha-D-ribose 1-diphosphate: step 1/9.</text>
</comment>
<dbReference type="InterPro" id="IPR018198">
    <property type="entry name" value="ATP_PRibTrfase_CS"/>
</dbReference>
<dbReference type="EC" id="2.4.2.17" evidence="3 10"/>
<comment type="catalytic activity">
    <reaction evidence="1">
        <text>1-(5-phospho-beta-D-ribosyl)-ATP + diphosphate = 5-phospho-alpha-D-ribose 1-diphosphate + ATP</text>
        <dbReference type="Rhea" id="RHEA:18473"/>
        <dbReference type="ChEBI" id="CHEBI:30616"/>
        <dbReference type="ChEBI" id="CHEBI:33019"/>
        <dbReference type="ChEBI" id="CHEBI:58017"/>
        <dbReference type="ChEBI" id="CHEBI:73183"/>
        <dbReference type="EC" id="2.4.2.17"/>
    </reaction>
</comment>
<feature type="domain" description="ATP phosphoribosyltransferase catalytic" evidence="11">
    <location>
        <begin position="53"/>
        <end position="228"/>
    </location>
</feature>
<evidence type="ECO:0000256" key="10">
    <source>
        <dbReference type="NCBIfam" id="TIGR00070"/>
    </source>
</evidence>
<comment type="caution">
    <text evidence="12">The sequence shown here is derived from an EMBL/GenBank/DDBJ whole genome shotgun (WGS) entry which is preliminary data.</text>
</comment>
<dbReference type="SUPFAM" id="SSF53850">
    <property type="entry name" value="Periplasmic binding protein-like II"/>
    <property type="match status" value="1"/>
</dbReference>
<evidence type="ECO:0000256" key="2">
    <source>
        <dbReference type="ARBA" id="ARBA00004667"/>
    </source>
</evidence>
<evidence type="ECO:0000256" key="1">
    <source>
        <dbReference type="ARBA" id="ARBA00000915"/>
    </source>
</evidence>
<dbReference type="PANTHER" id="PTHR21403">
    <property type="entry name" value="ATP PHOSPHORIBOSYLTRANSFERASE ATP-PRTASE"/>
    <property type="match status" value="1"/>
</dbReference>
<evidence type="ECO:0000256" key="3">
    <source>
        <dbReference type="ARBA" id="ARBA00011946"/>
    </source>
</evidence>
<keyword evidence="6 12" id="KW-0328">Glycosyltransferase</keyword>
<keyword evidence="5" id="KW-0028">Amino-acid biosynthesis</keyword>
<dbReference type="InterPro" id="IPR013820">
    <property type="entry name" value="ATP_PRibTrfase_cat"/>
</dbReference>
<name>A0ABR7PYW6_9BURK</name>
<keyword evidence="8" id="KW-0368">Histidine biosynthesis</keyword>
<keyword evidence="13" id="KW-1185">Reference proteome</keyword>
<reference evidence="12 13" key="1">
    <citation type="submission" date="2019-09" db="EMBL/GenBank/DDBJ databases">
        <title>Paraburkholderia podalyriae sp. nov., A South African Podalyria-associated rhizobium.</title>
        <authorList>
            <person name="Mavima L."/>
            <person name="Beukes C.W."/>
            <person name="Palmer M."/>
            <person name="De Meyer S.E."/>
            <person name="James E.K."/>
            <person name="Maluk M."/>
            <person name="Avontuur J.R."/>
            <person name="Chan W.Y."/>
            <person name="Venter S.N."/>
            <person name="Steenkamp E.T."/>
        </authorList>
    </citation>
    <scope>NUCLEOTIDE SEQUENCE [LARGE SCALE GENOMIC DNA]</scope>
    <source>
        <strain evidence="12 13">WC7.3b</strain>
    </source>
</reference>
<dbReference type="CDD" id="cd13593">
    <property type="entry name" value="PBP2_HisGL3"/>
    <property type="match status" value="1"/>
</dbReference>
<dbReference type="Gene3D" id="3.40.190.10">
    <property type="entry name" value="Periplasmic binding protein-like II"/>
    <property type="match status" value="2"/>
</dbReference>
<evidence type="ECO:0000256" key="5">
    <source>
        <dbReference type="ARBA" id="ARBA00022605"/>
    </source>
</evidence>
<accession>A0ABR7PYW6</accession>
<dbReference type="NCBIfam" id="TIGR00070">
    <property type="entry name" value="hisG"/>
    <property type="match status" value="1"/>
</dbReference>
<dbReference type="PROSITE" id="PS01316">
    <property type="entry name" value="ATP_P_PHORIBOSYLTR"/>
    <property type="match status" value="1"/>
</dbReference>
<evidence type="ECO:0000256" key="9">
    <source>
        <dbReference type="ARBA" id="ARBA00024861"/>
    </source>
</evidence>
<protein>
    <recommendedName>
        <fullName evidence="4 10">ATP phosphoribosyltransferase</fullName>
        <ecNumber evidence="3 10">2.4.2.17</ecNumber>
    </recommendedName>
</protein>
<dbReference type="PANTHER" id="PTHR21403:SF8">
    <property type="entry name" value="ATP PHOSPHORIBOSYLTRANSFERASE"/>
    <property type="match status" value="1"/>
</dbReference>
<dbReference type="GO" id="GO:0003879">
    <property type="term" value="F:ATP phosphoribosyltransferase activity"/>
    <property type="evidence" value="ECO:0007669"/>
    <property type="project" value="UniProtKB-EC"/>
</dbReference>
<evidence type="ECO:0000256" key="8">
    <source>
        <dbReference type="ARBA" id="ARBA00023102"/>
    </source>
</evidence>
<evidence type="ECO:0000313" key="13">
    <source>
        <dbReference type="Proteomes" id="UP000736373"/>
    </source>
</evidence>